<proteinExistence type="predicted"/>
<dbReference type="AlphaFoldDB" id="A0A5C3M594"/>
<keyword evidence="3" id="KW-1185">Reference proteome</keyword>
<sequence>MQALREPNPSYIGQNGFVDPLSQTESEPEVTPKNLQDALDRHRQAMYILTQKDSCIPTLEEMEEDLQKPETAAYIKEQIEILKDQHLNDLERIYAAHTAEYLEEQMHKFNSKDDTQCFDPEEQDDEAVKEVYERLESHFSDSRIYPASMALWEDDYDRMRYTHLDELHLLEKRHKELEAQEEAARKFQESQFPMSADDFYTKQKDMQLRAARFLMAEKTKQEKMLSEFGWAWRQVEPLKADFDKNVRSILKPPMQC</sequence>
<organism evidence="2 3">
    <name type="scientific">Crucibulum laeve</name>
    <dbReference type="NCBI Taxonomy" id="68775"/>
    <lineage>
        <taxon>Eukaryota</taxon>
        <taxon>Fungi</taxon>
        <taxon>Dikarya</taxon>
        <taxon>Basidiomycota</taxon>
        <taxon>Agaricomycotina</taxon>
        <taxon>Agaricomycetes</taxon>
        <taxon>Agaricomycetidae</taxon>
        <taxon>Agaricales</taxon>
        <taxon>Agaricineae</taxon>
        <taxon>Nidulariaceae</taxon>
        <taxon>Crucibulum</taxon>
    </lineage>
</organism>
<dbReference type="Proteomes" id="UP000308652">
    <property type="component" value="Unassembled WGS sequence"/>
</dbReference>
<evidence type="ECO:0000313" key="2">
    <source>
        <dbReference type="EMBL" id="TFK39556.1"/>
    </source>
</evidence>
<evidence type="ECO:0000313" key="3">
    <source>
        <dbReference type="Proteomes" id="UP000308652"/>
    </source>
</evidence>
<feature type="region of interest" description="Disordered" evidence="1">
    <location>
        <begin position="1"/>
        <end position="30"/>
    </location>
</feature>
<gene>
    <name evidence="2" type="ORF">BDQ12DRAFT_698183</name>
</gene>
<reference evidence="2 3" key="1">
    <citation type="journal article" date="2019" name="Nat. Ecol. Evol.">
        <title>Megaphylogeny resolves global patterns of mushroom evolution.</title>
        <authorList>
            <person name="Varga T."/>
            <person name="Krizsan K."/>
            <person name="Foldi C."/>
            <person name="Dima B."/>
            <person name="Sanchez-Garcia M."/>
            <person name="Sanchez-Ramirez S."/>
            <person name="Szollosi G.J."/>
            <person name="Szarkandi J.G."/>
            <person name="Papp V."/>
            <person name="Albert L."/>
            <person name="Andreopoulos W."/>
            <person name="Angelini C."/>
            <person name="Antonin V."/>
            <person name="Barry K.W."/>
            <person name="Bougher N.L."/>
            <person name="Buchanan P."/>
            <person name="Buyck B."/>
            <person name="Bense V."/>
            <person name="Catcheside P."/>
            <person name="Chovatia M."/>
            <person name="Cooper J."/>
            <person name="Damon W."/>
            <person name="Desjardin D."/>
            <person name="Finy P."/>
            <person name="Geml J."/>
            <person name="Haridas S."/>
            <person name="Hughes K."/>
            <person name="Justo A."/>
            <person name="Karasinski D."/>
            <person name="Kautmanova I."/>
            <person name="Kiss B."/>
            <person name="Kocsube S."/>
            <person name="Kotiranta H."/>
            <person name="LaButti K.M."/>
            <person name="Lechner B.E."/>
            <person name="Liimatainen K."/>
            <person name="Lipzen A."/>
            <person name="Lukacs Z."/>
            <person name="Mihaltcheva S."/>
            <person name="Morgado L.N."/>
            <person name="Niskanen T."/>
            <person name="Noordeloos M.E."/>
            <person name="Ohm R.A."/>
            <person name="Ortiz-Santana B."/>
            <person name="Ovrebo C."/>
            <person name="Racz N."/>
            <person name="Riley R."/>
            <person name="Savchenko A."/>
            <person name="Shiryaev A."/>
            <person name="Soop K."/>
            <person name="Spirin V."/>
            <person name="Szebenyi C."/>
            <person name="Tomsovsky M."/>
            <person name="Tulloss R.E."/>
            <person name="Uehling J."/>
            <person name="Grigoriev I.V."/>
            <person name="Vagvolgyi C."/>
            <person name="Papp T."/>
            <person name="Martin F.M."/>
            <person name="Miettinen O."/>
            <person name="Hibbett D.S."/>
            <person name="Nagy L.G."/>
        </authorList>
    </citation>
    <scope>NUCLEOTIDE SEQUENCE [LARGE SCALE GENOMIC DNA]</scope>
    <source>
        <strain evidence="2 3">CBS 166.37</strain>
    </source>
</reference>
<protein>
    <submittedName>
        <fullName evidence="2">Uncharacterized protein</fullName>
    </submittedName>
</protein>
<accession>A0A5C3M594</accession>
<dbReference type="OrthoDB" id="3058840at2759"/>
<evidence type="ECO:0000256" key="1">
    <source>
        <dbReference type="SAM" id="MobiDB-lite"/>
    </source>
</evidence>
<dbReference type="EMBL" id="ML213599">
    <property type="protein sequence ID" value="TFK39556.1"/>
    <property type="molecule type" value="Genomic_DNA"/>
</dbReference>
<name>A0A5C3M594_9AGAR</name>